<evidence type="ECO:0000256" key="3">
    <source>
        <dbReference type="ARBA" id="ARBA00022692"/>
    </source>
</evidence>
<evidence type="ECO:0000313" key="10">
    <source>
        <dbReference type="Proteomes" id="UP001225356"/>
    </source>
</evidence>
<dbReference type="Pfam" id="PF01569">
    <property type="entry name" value="PAP2"/>
    <property type="match status" value="1"/>
</dbReference>
<dbReference type="EMBL" id="JAUSQU010000001">
    <property type="protein sequence ID" value="MDP9842956.1"/>
    <property type="molecule type" value="Genomic_DNA"/>
</dbReference>
<evidence type="ECO:0000313" key="9">
    <source>
        <dbReference type="EMBL" id="MDP9842956.1"/>
    </source>
</evidence>
<protein>
    <submittedName>
        <fullName evidence="9">Undecaprenyl-diphosphatase</fullName>
        <ecNumber evidence="9">3.6.1.27</ecNumber>
    </submittedName>
</protein>
<keyword evidence="6 7" id="KW-0472">Membrane</keyword>
<keyword evidence="2" id="KW-1003">Cell membrane</keyword>
<dbReference type="Proteomes" id="UP001225356">
    <property type="component" value="Unassembled WGS sequence"/>
</dbReference>
<dbReference type="RefSeq" id="WP_307556833.1">
    <property type="nucleotide sequence ID" value="NZ_JAUSQU010000001.1"/>
</dbReference>
<proteinExistence type="predicted"/>
<feature type="transmembrane region" description="Helical" evidence="7">
    <location>
        <begin position="30"/>
        <end position="52"/>
    </location>
</feature>
<keyword evidence="4 9" id="KW-0378">Hydrolase</keyword>
<sequence>MTIAAPPEPSVEGYQAIVGLTQEAPAWVRAAIAAGSLALIIGSIAVFIAVIWRARGKGMPAMALAVLAPVATTVAYVIAETVKVLVEEERPCRALGNVMTISACPPSGDWSFPSNHAVVAGAVAVAALVVWRRLAAVVVPLALLGAFTRIASGVHYPHDVLAGLLIGAVVTPVVMLAGTYLVTELIRRRRPQP</sequence>
<keyword evidence="3 7" id="KW-0812">Transmembrane</keyword>
<dbReference type="SUPFAM" id="SSF48317">
    <property type="entry name" value="Acid phosphatase/Vanadium-dependent haloperoxidase"/>
    <property type="match status" value="1"/>
</dbReference>
<dbReference type="GO" id="GO:0050380">
    <property type="term" value="F:undecaprenyl-diphosphatase activity"/>
    <property type="evidence" value="ECO:0007669"/>
    <property type="project" value="UniProtKB-EC"/>
</dbReference>
<dbReference type="Gene3D" id="1.20.144.10">
    <property type="entry name" value="Phosphatidic acid phosphatase type 2/haloperoxidase"/>
    <property type="match status" value="1"/>
</dbReference>
<comment type="subcellular location">
    <subcellularLocation>
        <location evidence="1">Cell membrane</location>
        <topology evidence="1">Multi-pass membrane protein</topology>
    </subcellularLocation>
</comment>
<evidence type="ECO:0000256" key="6">
    <source>
        <dbReference type="ARBA" id="ARBA00023136"/>
    </source>
</evidence>
<keyword evidence="5 7" id="KW-1133">Transmembrane helix</keyword>
<gene>
    <name evidence="9" type="ORF">J2853_002167</name>
</gene>
<evidence type="ECO:0000259" key="8">
    <source>
        <dbReference type="SMART" id="SM00014"/>
    </source>
</evidence>
<evidence type="ECO:0000256" key="1">
    <source>
        <dbReference type="ARBA" id="ARBA00004651"/>
    </source>
</evidence>
<dbReference type="SMART" id="SM00014">
    <property type="entry name" value="acidPPc"/>
    <property type="match status" value="1"/>
</dbReference>
<evidence type="ECO:0000256" key="2">
    <source>
        <dbReference type="ARBA" id="ARBA00022475"/>
    </source>
</evidence>
<reference evidence="9 10" key="1">
    <citation type="submission" date="2023-07" db="EMBL/GenBank/DDBJ databases">
        <title>Sequencing the genomes of 1000 actinobacteria strains.</title>
        <authorList>
            <person name="Klenk H.-P."/>
        </authorList>
    </citation>
    <scope>NUCLEOTIDE SEQUENCE [LARGE SCALE GENOMIC DNA]</scope>
    <source>
        <strain evidence="9 10">DSM 46740</strain>
    </source>
</reference>
<dbReference type="InterPro" id="IPR000326">
    <property type="entry name" value="PAP2/HPO"/>
</dbReference>
<evidence type="ECO:0000256" key="7">
    <source>
        <dbReference type="SAM" id="Phobius"/>
    </source>
</evidence>
<dbReference type="PANTHER" id="PTHR14969">
    <property type="entry name" value="SPHINGOSINE-1-PHOSPHATE PHOSPHOHYDROLASE"/>
    <property type="match status" value="1"/>
</dbReference>
<evidence type="ECO:0000256" key="5">
    <source>
        <dbReference type="ARBA" id="ARBA00022989"/>
    </source>
</evidence>
<comment type="caution">
    <text evidence="9">The sequence shown here is derived from an EMBL/GenBank/DDBJ whole genome shotgun (WGS) entry which is preliminary data.</text>
</comment>
<accession>A0ABT9Q8A8</accession>
<dbReference type="EC" id="3.6.1.27" evidence="9"/>
<dbReference type="PANTHER" id="PTHR14969:SF62">
    <property type="entry name" value="DECAPRENYLPHOSPHORYL-5-PHOSPHORIBOSE PHOSPHATASE RV3807C-RELATED"/>
    <property type="match status" value="1"/>
</dbReference>
<feature type="domain" description="Phosphatidic acid phosphatase type 2/haloperoxidase" evidence="8">
    <location>
        <begin position="62"/>
        <end position="175"/>
    </location>
</feature>
<evidence type="ECO:0000256" key="4">
    <source>
        <dbReference type="ARBA" id="ARBA00022801"/>
    </source>
</evidence>
<feature type="transmembrane region" description="Helical" evidence="7">
    <location>
        <begin position="138"/>
        <end position="156"/>
    </location>
</feature>
<name>A0ABT9Q8A8_9ACTN</name>
<organism evidence="9 10">
    <name type="scientific">Streptosporangium lutulentum</name>
    <dbReference type="NCBI Taxonomy" id="1461250"/>
    <lineage>
        <taxon>Bacteria</taxon>
        <taxon>Bacillati</taxon>
        <taxon>Actinomycetota</taxon>
        <taxon>Actinomycetes</taxon>
        <taxon>Streptosporangiales</taxon>
        <taxon>Streptosporangiaceae</taxon>
        <taxon>Streptosporangium</taxon>
    </lineage>
</organism>
<keyword evidence="10" id="KW-1185">Reference proteome</keyword>
<dbReference type="InterPro" id="IPR036938">
    <property type="entry name" value="PAP2/HPO_sf"/>
</dbReference>
<feature type="transmembrane region" description="Helical" evidence="7">
    <location>
        <begin position="162"/>
        <end position="182"/>
    </location>
</feature>